<evidence type="ECO:0000256" key="3">
    <source>
        <dbReference type="ARBA" id="ARBA00022475"/>
    </source>
</evidence>
<dbReference type="EMBL" id="CP041666">
    <property type="protein sequence ID" value="QDP42169.1"/>
    <property type="molecule type" value="Genomic_DNA"/>
</dbReference>
<keyword evidence="10" id="KW-1185">Reference proteome</keyword>
<dbReference type="GO" id="GO:0005886">
    <property type="term" value="C:plasma membrane"/>
    <property type="evidence" value="ECO:0007669"/>
    <property type="project" value="UniProtKB-SubCell"/>
</dbReference>
<dbReference type="InterPro" id="IPR023090">
    <property type="entry name" value="UPF0702_alpha/beta_dom_sf"/>
</dbReference>
<evidence type="ECO:0000256" key="5">
    <source>
        <dbReference type="ARBA" id="ARBA00022989"/>
    </source>
</evidence>
<dbReference type="OrthoDB" id="9778331at2"/>
<dbReference type="Proteomes" id="UP000315215">
    <property type="component" value="Chromosome"/>
</dbReference>
<proteinExistence type="inferred from homology"/>
<comment type="similarity">
    <text evidence="2">Belongs to the UPF0702 family.</text>
</comment>
<dbReference type="Gene3D" id="3.30.240.20">
    <property type="entry name" value="bsu07140 like domains"/>
    <property type="match status" value="2"/>
</dbReference>
<keyword evidence="6 7" id="KW-0472">Membrane</keyword>
<dbReference type="PANTHER" id="PTHR34582:SF6">
    <property type="entry name" value="UPF0702 TRANSMEMBRANE PROTEIN YCAP"/>
    <property type="match status" value="1"/>
</dbReference>
<dbReference type="Pfam" id="PF04239">
    <property type="entry name" value="DUF421"/>
    <property type="match status" value="1"/>
</dbReference>
<name>A0A516KLA2_9BACI</name>
<feature type="transmembrane region" description="Helical" evidence="7">
    <location>
        <begin position="59"/>
        <end position="82"/>
    </location>
</feature>
<sequence length="223" mass="25785">MELDVGNIIFRTVLTYCVIVLIMRFMGKREIGELSILDIVVFMMIAEMAVFAVEDPSETFMHALLPMGTLFIIQRTTAYLSLKNTKFRAWFDGKPSVIISKGKIDEDEMRKQRYNFNDLMQQLRENGTRNIQDVEFAILETSGKLSVFEKSKKGIEPISPDNFVVPLVVDGNIRKDSLDKINKTEEWLLENLEKRGHSNISDISFCSLDSEDRWYIDIKDEIK</sequence>
<keyword evidence="5 7" id="KW-1133">Transmembrane helix</keyword>
<comment type="subcellular location">
    <subcellularLocation>
        <location evidence="1">Cell membrane</location>
        <topology evidence="1">Multi-pass membrane protein</topology>
    </subcellularLocation>
</comment>
<dbReference type="InterPro" id="IPR007353">
    <property type="entry name" value="DUF421"/>
</dbReference>
<keyword evidence="3" id="KW-1003">Cell membrane</keyword>
<evidence type="ECO:0000256" key="7">
    <source>
        <dbReference type="SAM" id="Phobius"/>
    </source>
</evidence>
<feature type="transmembrane region" description="Helical" evidence="7">
    <location>
        <begin position="34"/>
        <end position="53"/>
    </location>
</feature>
<gene>
    <name evidence="9" type="ORF">FN924_11295</name>
</gene>
<feature type="transmembrane region" description="Helical" evidence="7">
    <location>
        <begin position="6"/>
        <end position="27"/>
    </location>
</feature>
<evidence type="ECO:0000256" key="2">
    <source>
        <dbReference type="ARBA" id="ARBA00006448"/>
    </source>
</evidence>
<organism evidence="9 10">
    <name type="scientific">Radiobacillus deserti</name>
    <dbReference type="NCBI Taxonomy" id="2594883"/>
    <lineage>
        <taxon>Bacteria</taxon>
        <taxon>Bacillati</taxon>
        <taxon>Bacillota</taxon>
        <taxon>Bacilli</taxon>
        <taxon>Bacillales</taxon>
        <taxon>Bacillaceae</taxon>
        <taxon>Radiobacillus</taxon>
    </lineage>
</organism>
<evidence type="ECO:0000256" key="1">
    <source>
        <dbReference type="ARBA" id="ARBA00004651"/>
    </source>
</evidence>
<evidence type="ECO:0000313" key="10">
    <source>
        <dbReference type="Proteomes" id="UP000315215"/>
    </source>
</evidence>
<dbReference type="AlphaFoldDB" id="A0A516KLA2"/>
<dbReference type="KEGG" id="aqt:FN924_11295"/>
<protein>
    <submittedName>
        <fullName evidence="9">DUF421 domain-containing protein</fullName>
    </submittedName>
</protein>
<evidence type="ECO:0000256" key="6">
    <source>
        <dbReference type="ARBA" id="ARBA00023136"/>
    </source>
</evidence>
<keyword evidence="4 7" id="KW-0812">Transmembrane</keyword>
<feature type="domain" description="YetF C-terminal" evidence="8">
    <location>
        <begin position="83"/>
        <end position="208"/>
    </location>
</feature>
<evidence type="ECO:0000259" key="8">
    <source>
        <dbReference type="Pfam" id="PF04239"/>
    </source>
</evidence>
<reference evidence="9 10" key="1">
    <citation type="submission" date="2019-07" db="EMBL/GenBank/DDBJ databases">
        <authorList>
            <person name="Li J."/>
        </authorList>
    </citation>
    <scope>NUCLEOTIDE SEQUENCE [LARGE SCALE GENOMIC DNA]</scope>
    <source>
        <strain evidence="9 10">TKL69</strain>
    </source>
</reference>
<dbReference type="PANTHER" id="PTHR34582">
    <property type="entry name" value="UPF0702 TRANSMEMBRANE PROTEIN YCAP"/>
    <property type="match status" value="1"/>
</dbReference>
<evidence type="ECO:0000313" key="9">
    <source>
        <dbReference type="EMBL" id="QDP42169.1"/>
    </source>
</evidence>
<evidence type="ECO:0000256" key="4">
    <source>
        <dbReference type="ARBA" id="ARBA00022692"/>
    </source>
</evidence>
<accession>A0A516KLA2</accession>